<dbReference type="WBParaSite" id="nRc.2.0.1.t34811-RA">
    <property type="protein sequence ID" value="nRc.2.0.1.t34811-RA"/>
    <property type="gene ID" value="nRc.2.0.1.g34811"/>
</dbReference>
<name>A0A915K7Z0_ROMCU</name>
<keyword evidence="1" id="KW-1185">Reference proteome</keyword>
<protein>
    <submittedName>
        <fullName evidence="2">Uncharacterized protein</fullName>
    </submittedName>
</protein>
<organism evidence="1 2">
    <name type="scientific">Romanomermis culicivorax</name>
    <name type="common">Nematode worm</name>
    <dbReference type="NCBI Taxonomy" id="13658"/>
    <lineage>
        <taxon>Eukaryota</taxon>
        <taxon>Metazoa</taxon>
        <taxon>Ecdysozoa</taxon>
        <taxon>Nematoda</taxon>
        <taxon>Enoplea</taxon>
        <taxon>Dorylaimia</taxon>
        <taxon>Mermithida</taxon>
        <taxon>Mermithoidea</taxon>
        <taxon>Mermithidae</taxon>
        <taxon>Romanomermis</taxon>
    </lineage>
</organism>
<dbReference type="AlphaFoldDB" id="A0A915K7Z0"/>
<proteinExistence type="predicted"/>
<evidence type="ECO:0000313" key="2">
    <source>
        <dbReference type="WBParaSite" id="nRc.2.0.1.t34811-RA"/>
    </source>
</evidence>
<sequence length="181" mass="20688">MPEPDDDSAAQSSAEVIDLGDQEVLLPGADQPELEEVIKREFNLKWKDQMPWIIWEAKHDIVTCKICIEAHIQSTENSVWTTGMSCPTKDGWKKFTFTQHEKSEMHKEALKAEHLDQLMRLKRAGESAEEFLAFKLCLVAVVVVLVLTPYESCECDRAASHDKNFVPGYPFIYYPGTRITR</sequence>
<reference evidence="2" key="1">
    <citation type="submission" date="2022-11" db="UniProtKB">
        <authorList>
            <consortium name="WormBaseParasite"/>
        </authorList>
    </citation>
    <scope>IDENTIFICATION</scope>
</reference>
<accession>A0A915K7Z0</accession>
<dbReference type="Proteomes" id="UP000887565">
    <property type="component" value="Unplaced"/>
</dbReference>
<evidence type="ECO:0000313" key="1">
    <source>
        <dbReference type="Proteomes" id="UP000887565"/>
    </source>
</evidence>